<evidence type="ECO:0000313" key="2">
    <source>
        <dbReference type="Proteomes" id="UP000249390"/>
    </source>
</evidence>
<dbReference type="EMBL" id="NQVE01000161">
    <property type="protein sequence ID" value="RAL43165.1"/>
    <property type="molecule type" value="Genomic_DNA"/>
</dbReference>
<proteinExistence type="predicted"/>
<sequence>MPEFFSSLESYSRFLKRDKPLPSWTDADVEEFISSDAVHGPALKTAREVAKFGAVGSIVGGVTTTGWAWRYSKSPHGALLSLGFGAICGWTFGQEIGSHWHQLYRYNTVNAQAKFLEWWQNKAGGQS</sequence>
<name>A0A328DBM5_9ASTE</name>
<dbReference type="PANTHER" id="PTHR36708:SF1">
    <property type="entry name" value="SUCCINATE DEHYDROGENASE SUBUNIT 6, MITOCHONDRIAL"/>
    <property type="match status" value="1"/>
</dbReference>
<protein>
    <recommendedName>
        <fullName evidence="3">Succinate dehydrogenase subunit 6, mitochondrial</fullName>
    </recommendedName>
</protein>
<dbReference type="Proteomes" id="UP000249390">
    <property type="component" value="Unassembled WGS sequence"/>
</dbReference>
<evidence type="ECO:0008006" key="3">
    <source>
        <dbReference type="Google" id="ProtNLM"/>
    </source>
</evidence>
<dbReference type="PANTHER" id="PTHR36708">
    <property type="entry name" value="SUCCINATE DEHYDROGENASE SUBUNIT 6, MITOCHONDRIAL"/>
    <property type="match status" value="1"/>
</dbReference>
<accession>A0A328DBM5</accession>
<gene>
    <name evidence="1" type="ORF">DM860_009947</name>
</gene>
<dbReference type="AlphaFoldDB" id="A0A328DBM5"/>
<comment type="caution">
    <text evidence="1">The sequence shown here is derived from an EMBL/GenBank/DDBJ whole genome shotgun (WGS) entry which is preliminary data.</text>
</comment>
<reference evidence="1 2" key="1">
    <citation type="submission" date="2018-06" db="EMBL/GenBank/DDBJ databases">
        <title>The Genome of Cuscuta australis (Dodder) Provides Insight into the Evolution of Plant Parasitism.</title>
        <authorList>
            <person name="Liu H."/>
        </authorList>
    </citation>
    <scope>NUCLEOTIDE SEQUENCE [LARGE SCALE GENOMIC DNA]</scope>
    <source>
        <strain evidence="2">cv. Yunnan</strain>
        <tissue evidence="1">Vines</tissue>
    </source>
</reference>
<dbReference type="GO" id="GO:0045273">
    <property type="term" value="C:respiratory chain complex II (succinate dehydrogenase)"/>
    <property type="evidence" value="ECO:0007669"/>
    <property type="project" value="InterPro"/>
</dbReference>
<evidence type="ECO:0000313" key="1">
    <source>
        <dbReference type="EMBL" id="RAL43165.1"/>
    </source>
</evidence>
<organism evidence="1 2">
    <name type="scientific">Cuscuta australis</name>
    <dbReference type="NCBI Taxonomy" id="267555"/>
    <lineage>
        <taxon>Eukaryota</taxon>
        <taxon>Viridiplantae</taxon>
        <taxon>Streptophyta</taxon>
        <taxon>Embryophyta</taxon>
        <taxon>Tracheophyta</taxon>
        <taxon>Spermatophyta</taxon>
        <taxon>Magnoliopsida</taxon>
        <taxon>eudicotyledons</taxon>
        <taxon>Gunneridae</taxon>
        <taxon>Pentapetalae</taxon>
        <taxon>asterids</taxon>
        <taxon>lamiids</taxon>
        <taxon>Solanales</taxon>
        <taxon>Convolvulaceae</taxon>
        <taxon>Cuscuteae</taxon>
        <taxon>Cuscuta</taxon>
        <taxon>Cuscuta subgen. Grammica</taxon>
        <taxon>Cuscuta sect. Cleistogrammica</taxon>
    </lineage>
</organism>
<dbReference type="InterPro" id="IPR034574">
    <property type="entry name" value="SDH6"/>
</dbReference>
<keyword evidence="2" id="KW-1185">Reference proteome</keyword>